<dbReference type="InterPro" id="IPR050469">
    <property type="entry name" value="Diguanylate_Cyclase"/>
</dbReference>
<dbReference type="EMBL" id="SDVB01000170">
    <property type="protein sequence ID" value="RYC17755.1"/>
    <property type="molecule type" value="Genomic_DNA"/>
</dbReference>
<dbReference type="Gene3D" id="3.30.70.270">
    <property type="match status" value="1"/>
</dbReference>
<name>A0A4Q2TJP2_9HYPH</name>
<dbReference type="InterPro" id="IPR029787">
    <property type="entry name" value="Nucleotide_cyclase"/>
</dbReference>
<proteinExistence type="predicted"/>
<dbReference type="NCBIfam" id="TIGR00254">
    <property type="entry name" value="GGDEF"/>
    <property type="match status" value="1"/>
</dbReference>
<protein>
    <recommendedName>
        <fullName evidence="1">diguanylate cyclase</fullName>
        <ecNumber evidence="1">2.7.7.65</ecNumber>
    </recommendedName>
</protein>
<dbReference type="InterPro" id="IPR000160">
    <property type="entry name" value="GGDEF_dom"/>
</dbReference>
<dbReference type="RefSeq" id="WP_129331334.1">
    <property type="nucleotide sequence ID" value="NZ_SDVB01000170.1"/>
</dbReference>
<evidence type="ECO:0000256" key="2">
    <source>
        <dbReference type="ARBA" id="ARBA00034247"/>
    </source>
</evidence>
<comment type="caution">
    <text evidence="4">The sequence shown here is derived from an EMBL/GenBank/DDBJ whole genome shotgun (WGS) entry which is preliminary data.</text>
</comment>
<accession>A0A4Q2TJP2</accession>
<dbReference type="AlphaFoldDB" id="A0A4Q2TJP2"/>
<dbReference type="CDD" id="cd01949">
    <property type="entry name" value="GGDEF"/>
    <property type="match status" value="1"/>
</dbReference>
<comment type="catalytic activity">
    <reaction evidence="2">
        <text>2 GTP = 3',3'-c-di-GMP + 2 diphosphate</text>
        <dbReference type="Rhea" id="RHEA:24898"/>
        <dbReference type="ChEBI" id="CHEBI:33019"/>
        <dbReference type="ChEBI" id="CHEBI:37565"/>
        <dbReference type="ChEBI" id="CHEBI:58805"/>
        <dbReference type="EC" id="2.7.7.65"/>
    </reaction>
</comment>
<evidence type="ECO:0000313" key="4">
    <source>
        <dbReference type="EMBL" id="RYC17755.1"/>
    </source>
</evidence>
<dbReference type="PANTHER" id="PTHR45138">
    <property type="entry name" value="REGULATORY COMPONENTS OF SENSORY TRANSDUCTION SYSTEM"/>
    <property type="match status" value="1"/>
</dbReference>
<gene>
    <name evidence="4" type="ORF">EUU22_07215</name>
</gene>
<dbReference type="EC" id="2.7.7.65" evidence="1"/>
<dbReference type="Proteomes" id="UP000291088">
    <property type="component" value="Unassembled WGS sequence"/>
</dbReference>
<dbReference type="Pfam" id="PF00990">
    <property type="entry name" value="GGDEF"/>
    <property type="match status" value="1"/>
</dbReference>
<feature type="domain" description="GGDEF" evidence="3">
    <location>
        <begin position="210"/>
        <end position="345"/>
    </location>
</feature>
<keyword evidence="5" id="KW-1185">Reference proteome</keyword>
<dbReference type="PROSITE" id="PS50887">
    <property type="entry name" value="GGDEF"/>
    <property type="match status" value="1"/>
</dbReference>
<evidence type="ECO:0000256" key="1">
    <source>
        <dbReference type="ARBA" id="ARBA00012528"/>
    </source>
</evidence>
<dbReference type="OrthoDB" id="9812260at2"/>
<dbReference type="GO" id="GO:0052621">
    <property type="term" value="F:diguanylate cyclase activity"/>
    <property type="evidence" value="ECO:0007669"/>
    <property type="project" value="UniProtKB-EC"/>
</dbReference>
<evidence type="ECO:0000259" key="3">
    <source>
        <dbReference type="PROSITE" id="PS50887"/>
    </source>
</evidence>
<sequence length="353" mass="37653">MGHRNEGTASAENEATDRLQRVTQAMARLKVDALPRNYELFHEALFGHDPALARDVASLAASPPQHALDRIGLAYRLTGHCGLIEEKSCVEAARVLSGAADEMAAAIREKQAFVKAMETILHSVREDRDCSVEDLLADIDFLQSSAAELLRSESRAEQALKAGLDRLDAAERAARAAKAEILRDRLTGLPNRIAFANRIESLYESGELPHGVALLIADIDGFGAVNRDYGTESGNRILKRLAAILRKSIKKNDFVARIGADEFAFLFAEVDIAAARAIAGRIHDSVENGLVFATAAGEDNGALGLSIGIALSDGAESAQHLVSQAEQALTVAKADPRAPIACFAPGVSGRRAA</sequence>
<evidence type="ECO:0000313" key="5">
    <source>
        <dbReference type="Proteomes" id="UP000291088"/>
    </source>
</evidence>
<dbReference type="InterPro" id="IPR043128">
    <property type="entry name" value="Rev_trsase/Diguanyl_cyclase"/>
</dbReference>
<dbReference type="SUPFAM" id="SSF55073">
    <property type="entry name" value="Nucleotide cyclase"/>
    <property type="match status" value="1"/>
</dbReference>
<organism evidence="4 5">
    <name type="scientific">Ciceribacter ferrooxidans</name>
    <dbReference type="NCBI Taxonomy" id="2509717"/>
    <lineage>
        <taxon>Bacteria</taxon>
        <taxon>Pseudomonadati</taxon>
        <taxon>Pseudomonadota</taxon>
        <taxon>Alphaproteobacteria</taxon>
        <taxon>Hyphomicrobiales</taxon>
        <taxon>Rhizobiaceae</taxon>
        <taxon>Ciceribacter</taxon>
    </lineage>
</organism>
<dbReference type="PANTHER" id="PTHR45138:SF9">
    <property type="entry name" value="DIGUANYLATE CYCLASE DGCM-RELATED"/>
    <property type="match status" value="1"/>
</dbReference>
<dbReference type="SMART" id="SM00267">
    <property type="entry name" value="GGDEF"/>
    <property type="match status" value="1"/>
</dbReference>
<reference evidence="4 5" key="1">
    <citation type="submission" date="2019-01" db="EMBL/GenBank/DDBJ databases">
        <authorList>
            <person name="Deng T."/>
        </authorList>
    </citation>
    <scope>NUCLEOTIDE SEQUENCE [LARGE SCALE GENOMIC DNA]</scope>
    <source>
        <strain evidence="4 5">F8825</strain>
    </source>
</reference>